<protein>
    <submittedName>
        <fullName evidence="1">Uncharacterized protein</fullName>
    </submittedName>
</protein>
<evidence type="ECO:0000313" key="2">
    <source>
        <dbReference type="Proteomes" id="UP000798662"/>
    </source>
</evidence>
<organism evidence="1 2">
    <name type="scientific">Pyropia yezoensis</name>
    <name type="common">Susabi-nori</name>
    <name type="synonym">Porphyra yezoensis</name>
    <dbReference type="NCBI Taxonomy" id="2788"/>
    <lineage>
        <taxon>Eukaryota</taxon>
        <taxon>Rhodophyta</taxon>
        <taxon>Bangiophyceae</taxon>
        <taxon>Bangiales</taxon>
        <taxon>Bangiaceae</taxon>
        <taxon>Pyropia</taxon>
    </lineage>
</organism>
<proteinExistence type="predicted"/>
<accession>A0ACC3CBV2</accession>
<dbReference type="Proteomes" id="UP000798662">
    <property type="component" value="Chromosome 3"/>
</dbReference>
<name>A0ACC3CBV2_PYRYE</name>
<reference evidence="1" key="1">
    <citation type="submission" date="2019-11" db="EMBL/GenBank/DDBJ databases">
        <title>Nori genome reveals adaptations in red seaweeds to the harsh intertidal environment.</title>
        <authorList>
            <person name="Wang D."/>
            <person name="Mao Y."/>
        </authorList>
    </citation>
    <scope>NUCLEOTIDE SEQUENCE</scope>
    <source>
        <tissue evidence="1">Gametophyte</tissue>
    </source>
</reference>
<sequence>MAPEAMTDDSGDRPDLSQASLLVGKAFTGPPLAFVCSLCASPFVRDSQAGRLWRHAVTSAVNTKRAAVALVAAAPLRKCTVSGPTDSRGTPTGTCSVCYLRARKKATRGTLDRSGGPRPALLTVRPAGFHVAPPLREAVRVAGAHVAPPQLEAVWVAGVDVAPPQLEAVQVAGLDVAPLPWRLPTGRSARACGCDRASTSAEVSRLDGPMGETQEEDGELDAARVNEYFAATRPGSIKVTFVNGSTRIYTSYTIPRKVDVGPRQKRRRAAEIAAAASRVLGVEHGFLIAAVKDLCRRARQSGGVVVAPAAAALAPLSARLQTQFILDNNISRTLWQRVRLSMGGATSGLASREVLRRDLAEAQAEERNQVMSDGAGAFLVTPRAAVQGLIDDLQAGGDFLERATRGPDGKEIKAVSALEGQHSPGAVPDPKVRDVQLCFGLDNGGLLSSCKAFLSVLNQEHPCSRGNTILYGVFPSKKDDHDALSRMADVYVPDIDALRTDGVEVSGECRAVRLILTGDYSFVTL</sequence>
<comment type="caution">
    <text evidence="1">The sequence shown here is derived from an EMBL/GenBank/DDBJ whole genome shotgun (WGS) entry which is preliminary data.</text>
</comment>
<dbReference type="EMBL" id="CM020620">
    <property type="protein sequence ID" value="KAK1867647.1"/>
    <property type="molecule type" value="Genomic_DNA"/>
</dbReference>
<evidence type="ECO:0000313" key="1">
    <source>
        <dbReference type="EMBL" id="KAK1867647.1"/>
    </source>
</evidence>
<gene>
    <name evidence="1" type="ORF">I4F81_010152</name>
</gene>
<keyword evidence="2" id="KW-1185">Reference proteome</keyword>